<accession>A0ABR3QDR4</accession>
<reference evidence="1 2" key="1">
    <citation type="submission" date="2023-08" db="EMBL/GenBank/DDBJ databases">
        <title>Annotated Genome Sequence of Vanrija albida AlHP1.</title>
        <authorList>
            <person name="Herzog R."/>
        </authorList>
    </citation>
    <scope>NUCLEOTIDE SEQUENCE [LARGE SCALE GENOMIC DNA]</scope>
    <source>
        <strain evidence="1 2">AlHP1</strain>
    </source>
</reference>
<sequence>MAAVEALDTEVELISASILPAESLTSTESGGWPRIVTVTNADSQRSLHITVADTYPRRGAVTIELKGNDVGREEAVEWSAQIDAFLDEWDEGDGYPLYQMLTAHILGLLVPNWHSLTTIQEQPSPPLGPTVAHHVLLTSHHLLSPTKRKDFLSLASELSLTGFSKVGHPGIYYAIGHRDDLEQWLREVKSWNWLALRQQASDVLGQLLTPLSFAEYPTTFGPKDIDPFVPLLEAAKACGNPKDLFPALKADAATKTVLRGLHEELKKRERMPLAGRFKGRDSNPFLSYLQPLEPLLSRRAVREGEEVANQLNAPTSTSQLFLPHSKHFISGFLAVEPMPIPRVAVEDALNLRWTLEPGMADQLRRITASEKQPSALPPINPMEVISLYWMDIGVDWVVNPLAIWWLDEFDDVPFADDSEVFDSVNVLPTKSKPLRLPPRVKMEQQSGTEDWGIVTPTESNLQGADLVLSTRTAVVFLNLQTLKSNAARVVDGLKTTAVYYSRVIVVFEVLPYDDQQGDGGPKDPLEEDFVKALPPFRRRLEAFRGALPAGQVLCVPDIVFACRGAAEVAGALYTLTVNECRAVGGVDPAVCLEKEPSGQMMRDELKLITDFFVNAYTARLLLTVFGSLTDLIRRSKEARGVFGELIDPAVWARFYARPHPATFRLRSNLPPVPKNPAF</sequence>
<name>A0ABR3QDR4_9TREE</name>
<dbReference type="InterPro" id="IPR017359">
    <property type="entry name" value="Phi-like"/>
</dbReference>
<dbReference type="CDD" id="cd24163">
    <property type="entry name" value="RWDD2_C"/>
    <property type="match status" value="1"/>
</dbReference>
<dbReference type="RefSeq" id="XP_069212804.1">
    <property type="nucleotide sequence ID" value="XM_069349260.1"/>
</dbReference>
<dbReference type="PANTHER" id="PTHR15955:SF8">
    <property type="entry name" value="RWD DOMAIN-CONTAINING PROTEIN 2B-RELATED"/>
    <property type="match status" value="1"/>
</dbReference>
<dbReference type="EMBL" id="JBBXJM010000001">
    <property type="protein sequence ID" value="KAL1412860.1"/>
    <property type="molecule type" value="Genomic_DNA"/>
</dbReference>
<gene>
    <name evidence="1" type="ORF">Q8F55_000609</name>
</gene>
<dbReference type="GeneID" id="95981652"/>
<keyword evidence="2" id="KW-1185">Reference proteome</keyword>
<dbReference type="InterPro" id="IPR059181">
    <property type="entry name" value="RWDD2A-B_C"/>
</dbReference>
<dbReference type="Proteomes" id="UP001565368">
    <property type="component" value="Unassembled WGS sequence"/>
</dbReference>
<evidence type="ECO:0000313" key="2">
    <source>
        <dbReference type="Proteomes" id="UP001565368"/>
    </source>
</evidence>
<proteinExistence type="predicted"/>
<protein>
    <submittedName>
        <fullName evidence="1">Uncharacterized protein</fullName>
    </submittedName>
</protein>
<dbReference type="PANTHER" id="PTHR15955">
    <property type="entry name" value="RWD DOMAIN CONTAINING PROTEIN 2"/>
    <property type="match status" value="1"/>
</dbReference>
<organism evidence="1 2">
    <name type="scientific">Vanrija albida</name>
    <dbReference type="NCBI Taxonomy" id="181172"/>
    <lineage>
        <taxon>Eukaryota</taxon>
        <taxon>Fungi</taxon>
        <taxon>Dikarya</taxon>
        <taxon>Basidiomycota</taxon>
        <taxon>Agaricomycotina</taxon>
        <taxon>Tremellomycetes</taxon>
        <taxon>Trichosporonales</taxon>
        <taxon>Trichosporonaceae</taxon>
        <taxon>Vanrija</taxon>
    </lineage>
</organism>
<comment type="caution">
    <text evidence="1">The sequence shown here is derived from an EMBL/GenBank/DDBJ whole genome shotgun (WGS) entry which is preliminary data.</text>
</comment>
<evidence type="ECO:0000313" key="1">
    <source>
        <dbReference type="EMBL" id="KAL1412860.1"/>
    </source>
</evidence>